<dbReference type="FunFam" id="3.30.565.10:FF:000006">
    <property type="entry name" value="Sensor histidine kinase WalK"/>
    <property type="match status" value="1"/>
</dbReference>
<dbReference type="EC" id="2.7.13.3" evidence="2"/>
<dbReference type="InterPro" id="IPR035965">
    <property type="entry name" value="PAS-like_dom_sf"/>
</dbReference>
<keyword evidence="3" id="KW-0597">Phosphoprotein</keyword>
<dbReference type="GO" id="GO:0016036">
    <property type="term" value="P:cellular response to phosphate starvation"/>
    <property type="evidence" value="ECO:0007669"/>
    <property type="project" value="TreeGrafter"/>
</dbReference>
<evidence type="ECO:0000256" key="6">
    <source>
        <dbReference type="ARBA" id="ARBA00023012"/>
    </source>
</evidence>
<dbReference type="SUPFAM" id="SSF47384">
    <property type="entry name" value="Homodimeric domain of signal transducing histidine kinase"/>
    <property type="match status" value="1"/>
</dbReference>
<dbReference type="InterPro" id="IPR005467">
    <property type="entry name" value="His_kinase_dom"/>
</dbReference>
<dbReference type="PROSITE" id="PS50109">
    <property type="entry name" value="HIS_KIN"/>
    <property type="match status" value="1"/>
</dbReference>
<dbReference type="EMBL" id="MFDE01000029">
    <property type="protein sequence ID" value="OGE38083.1"/>
    <property type="molecule type" value="Genomic_DNA"/>
</dbReference>
<dbReference type="PRINTS" id="PR00344">
    <property type="entry name" value="BCTRLSENSOR"/>
</dbReference>
<dbReference type="GO" id="GO:0000155">
    <property type="term" value="F:phosphorelay sensor kinase activity"/>
    <property type="evidence" value="ECO:0007669"/>
    <property type="project" value="InterPro"/>
</dbReference>
<dbReference type="InterPro" id="IPR003661">
    <property type="entry name" value="HisK_dim/P_dom"/>
</dbReference>
<dbReference type="InterPro" id="IPR036890">
    <property type="entry name" value="HATPase_C_sf"/>
</dbReference>
<evidence type="ECO:0000313" key="9">
    <source>
        <dbReference type="EMBL" id="OGE38083.1"/>
    </source>
</evidence>
<dbReference type="CDD" id="cd00130">
    <property type="entry name" value="PAS"/>
    <property type="match status" value="1"/>
</dbReference>
<evidence type="ECO:0000259" key="8">
    <source>
        <dbReference type="PROSITE" id="PS50109"/>
    </source>
</evidence>
<gene>
    <name evidence="9" type="ORF">A3F00_04775</name>
</gene>
<dbReference type="SUPFAM" id="SSF55874">
    <property type="entry name" value="ATPase domain of HSP90 chaperone/DNA topoisomerase II/histidine kinase"/>
    <property type="match status" value="1"/>
</dbReference>
<dbReference type="InterPro" id="IPR050351">
    <property type="entry name" value="BphY/WalK/GraS-like"/>
</dbReference>
<dbReference type="Gene3D" id="3.30.450.20">
    <property type="entry name" value="PAS domain"/>
    <property type="match status" value="1"/>
</dbReference>
<dbReference type="GO" id="GO:0005886">
    <property type="term" value="C:plasma membrane"/>
    <property type="evidence" value="ECO:0007669"/>
    <property type="project" value="TreeGrafter"/>
</dbReference>
<evidence type="ECO:0000256" key="2">
    <source>
        <dbReference type="ARBA" id="ARBA00012438"/>
    </source>
</evidence>
<evidence type="ECO:0000256" key="3">
    <source>
        <dbReference type="ARBA" id="ARBA00022553"/>
    </source>
</evidence>
<dbReference type="AlphaFoldDB" id="A0A1F5KAV9"/>
<dbReference type="InterPro" id="IPR004358">
    <property type="entry name" value="Sig_transdc_His_kin-like_C"/>
</dbReference>
<dbReference type="PANTHER" id="PTHR45453">
    <property type="entry name" value="PHOSPHATE REGULON SENSOR PROTEIN PHOR"/>
    <property type="match status" value="1"/>
</dbReference>
<dbReference type="InterPro" id="IPR000014">
    <property type="entry name" value="PAS"/>
</dbReference>
<comment type="catalytic activity">
    <reaction evidence="1">
        <text>ATP + protein L-histidine = ADP + protein N-phospho-L-histidine.</text>
        <dbReference type="EC" id="2.7.13.3"/>
    </reaction>
</comment>
<keyword evidence="4" id="KW-0808">Transferase</keyword>
<dbReference type="Pfam" id="PF02518">
    <property type="entry name" value="HATPase_c"/>
    <property type="match status" value="1"/>
</dbReference>
<feature type="domain" description="Histidine kinase" evidence="8">
    <location>
        <begin position="163"/>
        <end position="381"/>
    </location>
</feature>
<accession>A0A1F5KAV9</accession>
<comment type="caution">
    <text evidence="9">The sequence shown here is derived from an EMBL/GenBank/DDBJ whole genome shotgun (WGS) entry which is preliminary data.</text>
</comment>
<dbReference type="SMART" id="SM00388">
    <property type="entry name" value="HisKA"/>
    <property type="match status" value="1"/>
</dbReference>
<dbReference type="SMART" id="SM00387">
    <property type="entry name" value="HATPase_c"/>
    <property type="match status" value="1"/>
</dbReference>
<proteinExistence type="predicted"/>
<dbReference type="InterPro" id="IPR036097">
    <property type="entry name" value="HisK_dim/P_sf"/>
</dbReference>
<evidence type="ECO:0000256" key="1">
    <source>
        <dbReference type="ARBA" id="ARBA00000085"/>
    </source>
</evidence>
<dbReference type="Pfam" id="PF00512">
    <property type="entry name" value="HisKA"/>
    <property type="match status" value="1"/>
</dbReference>
<dbReference type="SUPFAM" id="SSF55785">
    <property type="entry name" value="PYP-like sensor domain (PAS domain)"/>
    <property type="match status" value="1"/>
</dbReference>
<evidence type="ECO:0000256" key="5">
    <source>
        <dbReference type="ARBA" id="ARBA00022777"/>
    </source>
</evidence>
<dbReference type="Proteomes" id="UP000176527">
    <property type="component" value="Unassembled WGS sequence"/>
</dbReference>
<keyword evidence="7" id="KW-0472">Membrane</keyword>
<sequence length="389" mass="43664">MAYFLLTLNLAVLILSFYLFFTRNKLKTVLTEKNKLDREIYLLNLEKIALDGVLQAIDDGVIITSIDGNIEMVSKKALDLLKADLSHLKDRPIDSIISVDSTRNKLFTQDETKLSLTTGEVILAKVSSLPILTEGEVRGTIYTIHDITKEKEFEEMKLDFVTMAAHQLRTPLTLLRSYLSVLSGRILTKLKKDDKLYLDRSIQGANQLSSLIENLINITHIENRLSMQIKQLQIASLVTDVVYSLNVIGKEKGIKIKIHKEDSLPLVPGDPYLITQVLNNLIVNAIEHSNKGRNIDISIRNSPNEITVDVKDYGEGIPYEATKHLFEKFYQAPSHLEAGSKGQGLGLYISKKIIEAHKGKIWVNSIQGRGSTFSFSLPAYQIHPPNQLG</sequence>
<dbReference type="CDD" id="cd00082">
    <property type="entry name" value="HisKA"/>
    <property type="match status" value="1"/>
</dbReference>
<dbReference type="InterPro" id="IPR003594">
    <property type="entry name" value="HATPase_dom"/>
</dbReference>
<name>A0A1F5KAV9_9BACT</name>
<dbReference type="PANTHER" id="PTHR45453:SF1">
    <property type="entry name" value="PHOSPHATE REGULON SENSOR PROTEIN PHOR"/>
    <property type="match status" value="1"/>
</dbReference>
<reference evidence="9 10" key="1">
    <citation type="journal article" date="2016" name="Nat. Commun.">
        <title>Thousands of microbial genomes shed light on interconnected biogeochemical processes in an aquifer system.</title>
        <authorList>
            <person name="Anantharaman K."/>
            <person name="Brown C.T."/>
            <person name="Hug L.A."/>
            <person name="Sharon I."/>
            <person name="Castelle C.J."/>
            <person name="Probst A.J."/>
            <person name="Thomas B.C."/>
            <person name="Singh A."/>
            <person name="Wilkins M.J."/>
            <person name="Karaoz U."/>
            <person name="Brodie E.L."/>
            <person name="Williams K.H."/>
            <person name="Hubbard S.S."/>
            <person name="Banfield J.F."/>
        </authorList>
    </citation>
    <scope>NUCLEOTIDE SEQUENCE [LARGE SCALE GENOMIC DNA]</scope>
</reference>
<organism evidence="9 10">
    <name type="scientific">Candidatus Daviesbacteria bacterium RIFCSPHIGHO2_12_FULL_37_11</name>
    <dbReference type="NCBI Taxonomy" id="1797777"/>
    <lineage>
        <taxon>Bacteria</taxon>
        <taxon>Candidatus Daviesiibacteriota</taxon>
    </lineage>
</organism>
<protein>
    <recommendedName>
        <fullName evidence="2">histidine kinase</fullName>
        <ecNumber evidence="2">2.7.13.3</ecNumber>
    </recommendedName>
</protein>
<dbReference type="Gene3D" id="3.30.565.10">
    <property type="entry name" value="Histidine kinase-like ATPase, C-terminal domain"/>
    <property type="match status" value="1"/>
</dbReference>
<evidence type="ECO:0000256" key="4">
    <source>
        <dbReference type="ARBA" id="ARBA00022679"/>
    </source>
</evidence>
<dbReference type="GO" id="GO:0004721">
    <property type="term" value="F:phosphoprotein phosphatase activity"/>
    <property type="evidence" value="ECO:0007669"/>
    <property type="project" value="TreeGrafter"/>
</dbReference>
<evidence type="ECO:0000256" key="7">
    <source>
        <dbReference type="ARBA" id="ARBA00023136"/>
    </source>
</evidence>
<dbReference type="Gene3D" id="1.10.287.130">
    <property type="match status" value="1"/>
</dbReference>
<keyword evidence="6" id="KW-0902">Two-component regulatory system</keyword>
<keyword evidence="5" id="KW-0418">Kinase</keyword>
<evidence type="ECO:0000313" key="10">
    <source>
        <dbReference type="Proteomes" id="UP000176527"/>
    </source>
</evidence>
<dbReference type="CDD" id="cd00075">
    <property type="entry name" value="HATPase"/>
    <property type="match status" value="1"/>
</dbReference>